<feature type="transmembrane region" description="Helical" evidence="1">
    <location>
        <begin position="78"/>
        <end position="96"/>
    </location>
</feature>
<dbReference type="EMBL" id="PGTB01000118">
    <property type="protein sequence ID" value="PJE35039.1"/>
    <property type="molecule type" value="Genomic_DNA"/>
</dbReference>
<feature type="transmembrane region" description="Helical" evidence="1">
    <location>
        <begin position="147"/>
        <end position="166"/>
    </location>
</feature>
<name>A0A2M8IWY3_9RHOB</name>
<dbReference type="AlphaFoldDB" id="A0A2M8IWY3"/>
<sequence>MHALIDTWRRRIQVTLALGVALLSVAVLVIGWGAGLEVLVRVKATYAAMVPTTAACFCLIAIAVIQAHMTAANRVWRVRIPLLLVVILVGLNMVIVTENGSGLDALLFGKLSPGDGMARGTGVGLLAVAYCVECLPHKRAAKSDMSGVVALMGLVMAFAIILGHSFDAVSGSMVPWFEQTSVLTASLFLALFTGLAIPDASVFALDPKPERNQNRF</sequence>
<feature type="transmembrane region" description="Helical" evidence="1">
    <location>
        <begin position="12"/>
        <end position="34"/>
    </location>
</feature>
<evidence type="ECO:0000256" key="1">
    <source>
        <dbReference type="SAM" id="Phobius"/>
    </source>
</evidence>
<dbReference type="Proteomes" id="UP000231553">
    <property type="component" value="Unassembled WGS sequence"/>
</dbReference>
<keyword evidence="1" id="KW-0472">Membrane</keyword>
<feature type="transmembrane region" description="Helical" evidence="1">
    <location>
        <begin position="116"/>
        <end position="135"/>
    </location>
</feature>
<keyword evidence="1" id="KW-0812">Transmembrane</keyword>
<dbReference type="OrthoDB" id="7876542at2"/>
<evidence type="ECO:0000313" key="2">
    <source>
        <dbReference type="EMBL" id="PJE35039.1"/>
    </source>
</evidence>
<reference evidence="2 3" key="1">
    <citation type="journal article" date="2018" name="Int. J. Syst. Evol. Microbiol.">
        <title>Pseudooceanicola lipolyticus sp. nov., a marine alphaproteobacterium, reclassification of Oceanicola flagellatus as Pseudooceanicola flagellatus comb. nov. and emended description of the genus Pseudooceanicola.</title>
        <authorList>
            <person name="Huang M.-M."/>
            <person name="Guo L.-L."/>
            <person name="Wu Y.-H."/>
            <person name="Lai Q.-L."/>
            <person name="Shao Z.-Z."/>
            <person name="Wang C.-S."/>
            <person name="Wu M."/>
            <person name="Xu X.-W."/>
        </authorList>
    </citation>
    <scope>NUCLEOTIDE SEQUENCE [LARGE SCALE GENOMIC DNA]</scope>
    <source>
        <strain evidence="2 3">157</strain>
    </source>
</reference>
<accession>A0A2M8IWY3</accession>
<keyword evidence="3" id="KW-1185">Reference proteome</keyword>
<proteinExistence type="predicted"/>
<feature type="transmembrane region" description="Helical" evidence="1">
    <location>
        <begin position="186"/>
        <end position="205"/>
    </location>
</feature>
<dbReference type="RefSeq" id="WP_100164047.1">
    <property type="nucleotide sequence ID" value="NZ_PGTB01000118.1"/>
</dbReference>
<protein>
    <submittedName>
        <fullName evidence="2">Uncharacterized protein</fullName>
    </submittedName>
</protein>
<organism evidence="2 3">
    <name type="scientific">Pseudooceanicola lipolyticus</name>
    <dbReference type="NCBI Taxonomy" id="2029104"/>
    <lineage>
        <taxon>Bacteria</taxon>
        <taxon>Pseudomonadati</taxon>
        <taxon>Pseudomonadota</taxon>
        <taxon>Alphaproteobacteria</taxon>
        <taxon>Rhodobacterales</taxon>
        <taxon>Paracoccaceae</taxon>
        <taxon>Pseudooceanicola</taxon>
    </lineage>
</organism>
<evidence type="ECO:0000313" key="3">
    <source>
        <dbReference type="Proteomes" id="UP000231553"/>
    </source>
</evidence>
<comment type="caution">
    <text evidence="2">The sequence shown here is derived from an EMBL/GenBank/DDBJ whole genome shotgun (WGS) entry which is preliminary data.</text>
</comment>
<gene>
    <name evidence="2" type="ORF">CVM52_19190</name>
</gene>
<keyword evidence="1" id="KW-1133">Transmembrane helix</keyword>
<feature type="transmembrane region" description="Helical" evidence="1">
    <location>
        <begin position="46"/>
        <end position="66"/>
    </location>
</feature>